<dbReference type="InterPro" id="IPR006612">
    <property type="entry name" value="THAP_Znf"/>
</dbReference>
<evidence type="ECO:0000313" key="6">
    <source>
        <dbReference type="EMBL" id="KAJ8941234.1"/>
    </source>
</evidence>
<dbReference type="GO" id="GO:0003677">
    <property type="term" value="F:DNA binding"/>
    <property type="evidence" value="ECO:0007669"/>
    <property type="project" value="UniProtKB-KW"/>
</dbReference>
<sequence length="119" mass="13592">MGGPTPQTDSVPLNHSSCGPVPLDSFHGSDLITFCYVLDITEVYWLFAKIGEVKLKNIAYYRLAAKRYESWMQAIGRDPKENLSITHNAICSDHFTQDSHIYVDDKRKWGLLYKKVVLI</sequence>
<dbReference type="AlphaFoldDB" id="A0AAV8XRI5"/>
<dbReference type="EMBL" id="JAPWTK010000382">
    <property type="protein sequence ID" value="KAJ8941234.1"/>
    <property type="molecule type" value="Genomic_DNA"/>
</dbReference>
<evidence type="ECO:0000256" key="3">
    <source>
        <dbReference type="ARBA" id="ARBA00022833"/>
    </source>
</evidence>
<evidence type="ECO:0000256" key="4">
    <source>
        <dbReference type="ARBA" id="ARBA00023125"/>
    </source>
</evidence>
<protein>
    <recommendedName>
        <fullName evidence="5">THAP-type domain-containing protein</fullName>
    </recommendedName>
</protein>
<dbReference type="Proteomes" id="UP001162162">
    <property type="component" value="Unassembled WGS sequence"/>
</dbReference>
<dbReference type="Pfam" id="PF05485">
    <property type="entry name" value="THAP"/>
    <property type="match status" value="1"/>
</dbReference>
<comment type="caution">
    <text evidence="6">The sequence shown here is derived from an EMBL/GenBank/DDBJ whole genome shotgun (WGS) entry which is preliminary data.</text>
</comment>
<feature type="domain" description="THAP-type" evidence="5">
    <location>
        <begin position="58"/>
        <end position="103"/>
    </location>
</feature>
<gene>
    <name evidence="6" type="ORF">NQ318_015666</name>
</gene>
<name>A0AAV8XRI5_9CUCU</name>
<evidence type="ECO:0000256" key="2">
    <source>
        <dbReference type="ARBA" id="ARBA00022771"/>
    </source>
</evidence>
<evidence type="ECO:0000256" key="1">
    <source>
        <dbReference type="ARBA" id="ARBA00022723"/>
    </source>
</evidence>
<evidence type="ECO:0000313" key="7">
    <source>
        <dbReference type="Proteomes" id="UP001162162"/>
    </source>
</evidence>
<evidence type="ECO:0000259" key="5">
    <source>
        <dbReference type="Pfam" id="PF05485"/>
    </source>
</evidence>
<accession>A0AAV8XRI5</accession>
<keyword evidence="7" id="KW-1185">Reference proteome</keyword>
<keyword evidence="2" id="KW-0863">Zinc-finger</keyword>
<dbReference type="GO" id="GO:0008270">
    <property type="term" value="F:zinc ion binding"/>
    <property type="evidence" value="ECO:0007669"/>
    <property type="project" value="UniProtKB-KW"/>
</dbReference>
<proteinExistence type="predicted"/>
<keyword evidence="1" id="KW-0479">Metal-binding</keyword>
<keyword evidence="4" id="KW-0238">DNA-binding</keyword>
<reference evidence="6" key="1">
    <citation type="journal article" date="2023" name="Insect Mol. Biol.">
        <title>Genome sequencing provides insights into the evolution of gene families encoding plant cell wall-degrading enzymes in longhorned beetles.</title>
        <authorList>
            <person name="Shin N.R."/>
            <person name="Okamura Y."/>
            <person name="Kirsch R."/>
            <person name="Pauchet Y."/>
        </authorList>
    </citation>
    <scope>NUCLEOTIDE SEQUENCE</scope>
    <source>
        <strain evidence="6">AMC_N1</strain>
    </source>
</reference>
<keyword evidence="3" id="KW-0862">Zinc</keyword>
<organism evidence="6 7">
    <name type="scientific">Aromia moschata</name>
    <dbReference type="NCBI Taxonomy" id="1265417"/>
    <lineage>
        <taxon>Eukaryota</taxon>
        <taxon>Metazoa</taxon>
        <taxon>Ecdysozoa</taxon>
        <taxon>Arthropoda</taxon>
        <taxon>Hexapoda</taxon>
        <taxon>Insecta</taxon>
        <taxon>Pterygota</taxon>
        <taxon>Neoptera</taxon>
        <taxon>Endopterygota</taxon>
        <taxon>Coleoptera</taxon>
        <taxon>Polyphaga</taxon>
        <taxon>Cucujiformia</taxon>
        <taxon>Chrysomeloidea</taxon>
        <taxon>Cerambycidae</taxon>
        <taxon>Cerambycinae</taxon>
        <taxon>Callichromatini</taxon>
        <taxon>Aromia</taxon>
    </lineage>
</organism>